<reference evidence="2" key="1">
    <citation type="submission" date="2009-05" db="EMBL/GenBank/DDBJ databases">
        <authorList>
            <person name="Harkins D.M."/>
            <person name="DeShazer D."/>
            <person name="Woods D.E."/>
            <person name="Brinkac L.M."/>
            <person name="Brown K.A."/>
            <person name="Hung G.C."/>
            <person name="Tuanyok A."/>
            <person name="Zhang B."/>
            <person name="Nierman W.C."/>
        </authorList>
    </citation>
    <scope>NUCLEOTIDE SEQUENCE [LARGE SCALE GENOMIC DNA]</scope>
    <source>
        <strain evidence="2">1710a</strain>
    </source>
</reference>
<feature type="region of interest" description="Disordered" evidence="1">
    <location>
        <begin position="40"/>
        <end position="62"/>
    </location>
</feature>
<sequence length="62" mass="6527">MNQRCAATLAPSLTNGASLSIYALHAEVAVRITRVAHMHPRHVGDAPRNTPRGGARACPRGA</sequence>
<accession>A0A0E1W414</accession>
<dbReference type="HOGENOM" id="CLU_2895361_0_0_4"/>
<dbReference type="RefSeq" id="WP_004526166.1">
    <property type="nucleotide sequence ID" value="NZ_CM000832.1"/>
</dbReference>
<gene>
    <name evidence="2" type="ORF">BURPS1710A_1057</name>
</gene>
<protein>
    <submittedName>
        <fullName evidence="2">Uncharacterized protein</fullName>
    </submittedName>
</protein>
<evidence type="ECO:0000256" key="1">
    <source>
        <dbReference type="SAM" id="MobiDB-lite"/>
    </source>
</evidence>
<dbReference type="AlphaFoldDB" id="A0A0E1W414"/>
<evidence type="ECO:0000313" key="2">
    <source>
        <dbReference type="EMBL" id="EET07873.1"/>
    </source>
</evidence>
<dbReference type="EMBL" id="CM000832">
    <property type="protein sequence ID" value="EET07873.1"/>
    <property type="molecule type" value="Genomic_DNA"/>
</dbReference>
<name>A0A0E1W414_BURPE</name>
<dbReference type="Proteomes" id="UP000001812">
    <property type="component" value="Chromosome I"/>
</dbReference>
<proteinExistence type="predicted"/>
<dbReference type="GeneID" id="93064632"/>
<organism evidence="2">
    <name type="scientific">Burkholderia pseudomallei 1710a</name>
    <dbReference type="NCBI Taxonomy" id="320371"/>
    <lineage>
        <taxon>Bacteria</taxon>
        <taxon>Pseudomonadati</taxon>
        <taxon>Pseudomonadota</taxon>
        <taxon>Betaproteobacteria</taxon>
        <taxon>Burkholderiales</taxon>
        <taxon>Burkholderiaceae</taxon>
        <taxon>Burkholderia</taxon>
        <taxon>pseudomallei group</taxon>
    </lineage>
</organism>